<sequence>MGFMSILFIIIGLCVFEIVSSIDNAVINAEVLGTMSEKAKKWFLFYGILFAVFIVRGMLPWIIVWVTNPGLGPIGALTATFSNDPHIKESFELSTPILMLGGGVFLLFLFLHWLFIEDKHFGLPGEEFFVKHGAWFYAIVSVILVVIVALALKHDSVLALSAVIGSSAFFITDGFKKNAESNEQQLLSNTSGMSDISKILYLEIIDMTFSIDGVLGAFAFTTSVPLIILGNGLGAIVVRQLTMGNIENIKKYIFLKNGAMYSILCLGVVMILEGFKIEIPEYITPLVTILIILFFFFKSKVYAKNNLASE</sequence>
<keyword evidence="3" id="KW-1185">Reference proteome</keyword>
<evidence type="ECO:0008006" key="4">
    <source>
        <dbReference type="Google" id="ProtNLM"/>
    </source>
</evidence>
<dbReference type="RefSeq" id="WP_071611163.1">
    <property type="nucleotide sequence ID" value="NZ_CP015756.1"/>
</dbReference>
<evidence type="ECO:0000256" key="1">
    <source>
        <dbReference type="SAM" id="Phobius"/>
    </source>
</evidence>
<dbReference type="Pfam" id="PF04332">
    <property type="entry name" value="DUF475"/>
    <property type="match status" value="1"/>
</dbReference>
<keyword evidence="1" id="KW-0812">Transmembrane</keyword>
<dbReference type="Proteomes" id="UP000182569">
    <property type="component" value="Chromosome"/>
</dbReference>
<evidence type="ECO:0000313" key="3">
    <source>
        <dbReference type="Proteomes" id="UP000182569"/>
    </source>
</evidence>
<feature type="transmembrane region" description="Helical" evidence="1">
    <location>
        <begin position="283"/>
        <end position="303"/>
    </location>
</feature>
<feature type="transmembrane region" description="Helical" evidence="1">
    <location>
        <begin position="45"/>
        <end position="66"/>
    </location>
</feature>
<reference evidence="3" key="1">
    <citation type="journal article" date="2016" name="Front. Microbiol.">
        <title>Complete Genome Sequence of Clostridium estertheticum DSM 8809, a Microbe Identified in Spoiled Vacuum Packed Beef.</title>
        <authorList>
            <person name="Yu Z."/>
            <person name="Gunn L."/>
            <person name="Brennan E."/>
            <person name="Reid R."/>
            <person name="Wall P.G."/>
            <person name="Gaora O.P."/>
            <person name="Hurley D."/>
            <person name="Bolton D."/>
            <person name="Fanning S."/>
        </authorList>
    </citation>
    <scope>NUCLEOTIDE SEQUENCE [LARGE SCALE GENOMIC DNA]</scope>
    <source>
        <strain evidence="3">DSM 8809</strain>
    </source>
</reference>
<feature type="transmembrane region" description="Helical" evidence="1">
    <location>
        <begin position="97"/>
        <end position="115"/>
    </location>
</feature>
<keyword evidence="1" id="KW-0472">Membrane</keyword>
<keyword evidence="1" id="KW-1133">Transmembrane helix</keyword>
<proteinExistence type="predicted"/>
<dbReference type="EMBL" id="CP015756">
    <property type="protein sequence ID" value="APC38866.1"/>
    <property type="molecule type" value="Genomic_DNA"/>
</dbReference>
<dbReference type="PANTHER" id="PTHR30238">
    <property type="entry name" value="MEMBRANE BOUND PREDICTED REDOX MODULATOR"/>
    <property type="match status" value="1"/>
</dbReference>
<name>A0A1J0GC03_9CLOT</name>
<organism evidence="2 3">
    <name type="scientific">Clostridium estertheticum subsp. estertheticum</name>
    <dbReference type="NCBI Taxonomy" id="1552"/>
    <lineage>
        <taxon>Bacteria</taxon>
        <taxon>Bacillati</taxon>
        <taxon>Bacillota</taxon>
        <taxon>Clostridia</taxon>
        <taxon>Eubacteriales</taxon>
        <taxon>Clostridiaceae</taxon>
        <taxon>Clostridium</taxon>
    </lineage>
</organism>
<dbReference type="AlphaFoldDB" id="A0A1J0GC03"/>
<dbReference type="NCBIfam" id="NF010612">
    <property type="entry name" value="PRK14013.1-2"/>
    <property type="match status" value="1"/>
</dbReference>
<dbReference type="OrthoDB" id="9806211at2"/>
<protein>
    <recommendedName>
        <fullName evidence="4">DUF475 domain-containing protein</fullName>
    </recommendedName>
</protein>
<feature type="transmembrane region" description="Helical" evidence="1">
    <location>
        <begin position="259"/>
        <end position="277"/>
    </location>
</feature>
<evidence type="ECO:0000313" key="2">
    <source>
        <dbReference type="EMBL" id="APC38866.1"/>
    </source>
</evidence>
<gene>
    <name evidence="2" type="ORF">A7L45_01675</name>
</gene>
<feature type="transmembrane region" description="Helical" evidence="1">
    <location>
        <begin position="135"/>
        <end position="152"/>
    </location>
</feature>
<accession>A0A1J0GC03</accession>
<feature type="transmembrane region" description="Helical" evidence="1">
    <location>
        <begin position="217"/>
        <end position="238"/>
    </location>
</feature>
<dbReference type="PANTHER" id="PTHR30238:SF4">
    <property type="entry name" value="SLL1022 PROTEIN"/>
    <property type="match status" value="1"/>
</dbReference>
<dbReference type="InterPro" id="IPR007427">
    <property type="entry name" value="DUF475"/>
</dbReference>
<dbReference type="KEGG" id="ceu:A7L45_01675"/>